<feature type="transmembrane region" description="Helical" evidence="1">
    <location>
        <begin position="142"/>
        <end position="160"/>
    </location>
</feature>
<accession>A0A6A5VJZ6</accession>
<keyword evidence="1" id="KW-0812">Transmembrane</keyword>
<evidence type="ECO:0000313" key="2">
    <source>
        <dbReference type="EMBL" id="KAF1976052.1"/>
    </source>
</evidence>
<feature type="transmembrane region" description="Helical" evidence="1">
    <location>
        <begin position="40"/>
        <end position="62"/>
    </location>
</feature>
<gene>
    <name evidence="2" type="ORF">BU23DRAFT_578853</name>
</gene>
<sequence length="273" mass="30479">MKKPEFKIPSVLGKISAKFVKKPVFNQPVDTERRYHVTRILFAVLLSLLIATATAVIGLRAITINFIEDNRDTGFEYKAENPNDSVIVAALPRTLYTAPAKLALIAGGISIFVGASHLAFVIMDWKVGKKTQAYAFRRNMMFLHFFNTVLILFALISIFVTHKSSSHVNVRYIELKSDRISPTDGMRYNIGKFDLETWSCGWVPIPGATMVHDDYDAQCRVEVAGRAMMVLFLVLGMGLAGLSIWSMLGGRDINGERIKTEEVGVEMDRMNAV</sequence>
<keyword evidence="1" id="KW-0472">Membrane</keyword>
<keyword evidence="3" id="KW-1185">Reference proteome</keyword>
<feature type="transmembrane region" description="Helical" evidence="1">
    <location>
        <begin position="102"/>
        <end position="122"/>
    </location>
</feature>
<evidence type="ECO:0000256" key="1">
    <source>
        <dbReference type="SAM" id="Phobius"/>
    </source>
</evidence>
<dbReference type="Proteomes" id="UP000800036">
    <property type="component" value="Unassembled WGS sequence"/>
</dbReference>
<reference evidence="2" key="1">
    <citation type="journal article" date="2020" name="Stud. Mycol.">
        <title>101 Dothideomycetes genomes: a test case for predicting lifestyles and emergence of pathogens.</title>
        <authorList>
            <person name="Haridas S."/>
            <person name="Albert R."/>
            <person name="Binder M."/>
            <person name="Bloem J."/>
            <person name="Labutti K."/>
            <person name="Salamov A."/>
            <person name="Andreopoulos B."/>
            <person name="Baker S."/>
            <person name="Barry K."/>
            <person name="Bills G."/>
            <person name="Bluhm B."/>
            <person name="Cannon C."/>
            <person name="Castanera R."/>
            <person name="Culley D."/>
            <person name="Daum C."/>
            <person name="Ezra D."/>
            <person name="Gonzalez J."/>
            <person name="Henrissat B."/>
            <person name="Kuo A."/>
            <person name="Liang C."/>
            <person name="Lipzen A."/>
            <person name="Lutzoni F."/>
            <person name="Magnuson J."/>
            <person name="Mondo S."/>
            <person name="Nolan M."/>
            <person name="Ohm R."/>
            <person name="Pangilinan J."/>
            <person name="Park H.-J."/>
            <person name="Ramirez L."/>
            <person name="Alfaro M."/>
            <person name="Sun H."/>
            <person name="Tritt A."/>
            <person name="Yoshinaga Y."/>
            <person name="Zwiers L.-H."/>
            <person name="Turgeon B."/>
            <person name="Goodwin S."/>
            <person name="Spatafora J."/>
            <person name="Crous P."/>
            <person name="Grigoriev I."/>
        </authorList>
    </citation>
    <scope>NUCLEOTIDE SEQUENCE</scope>
    <source>
        <strain evidence="2">CBS 107.79</strain>
    </source>
</reference>
<proteinExistence type="predicted"/>
<dbReference type="OrthoDB" id="5238025at2759"/>
<keyword evidence="1" id="KW-1133">Transmembrane helix</keyword>
<name>A0A6A5VJZ6_9PLEO</name>
<dbReference type="EMBL" id="ML976668">
    <property type="protein sequence ID" value="KAF1976052.1"/>
    <property type="molecule type" value="Genomic_DNA"/>
</dbReference>
<protein>
    <submittedName>
        <fullName evidence="2">Uncharacterized protein</fullName>
    </submittedName>
</protein>
<feature type="transmembrane region" description="Helical" evidence="1">
    <location>
        <begin position="227"/>
        <end position="248"/>
    </location>
</feature>
<evidence type="ECO:0000313" key="3">
    <source>
        <dbReference type="Proteomes" id="UP000800036"/>
    </source>
</evidence>
<dbReference type="AlphaFoldDB" id="A0A6A5VJZ6"/>
<organism evidence="2 3">
    <name type="scientific">Bimuria novae-zelandiae CBS 107.79</name>
    <dbReference type="NCBI Taxonomy" id="1447943"/>
    <lineage>
        <taxon>Eukaryota</taxon>
        <taxon>Fungi</taxon>
        <taxon>Dikarya</taxon>
        <taxon>Ascomycota</taxon>
        <taxon>Pezizomycotina</taxon>
        <taxon>Dothideomycetes</taxon>
        <taxon>Pleosporomycetidae</taxon>
        <taxon>Pleosporales</taxon>
        <taxon>Massarineae</taxon>
        <taxon>Didymosphaeriaceae</taxon>
        <taxon>Bimuria</taxon>
    </lineage>
</organism>